<reference evidence="2" key="1">
    <citation type="journal article" date="2023" name="G3 (Bethesda)">
        <title>Whole genome assembly and annotation of the endangered Caribbean coral Acropora cervicornis.</title>
        <authorList>
            <person name="Selwyn J.D."/>
            <person name="Vollmer S.V."/>
        </authorList>
    </citation>
    <scope>NUCLEOTIDE SEQUENCE</scope>
    <source>
        <strain evidence="2">K2</strain>
    </source>
</reference>
<reference evidence="2" key="2">
    <citation type="journal article" date="2023" name="Science">
        <title>Genomic signatures of disease resistance in endangered staghorn corals.</title>
        <authorList>
            <person name="Vollmer S.V."/>
            <person name="Selwyn J.D."/>
            <person name="Despard B.A."/>
            <person name="Roesel C.L."/>
        </authorList>
    </citation>
    <scope>NUCLEOTIDE SEQUENCE</scope>
    <source>
        <strain evidence="2">K2</strain>
    </source>
</reference>
<organism evidence="2 3">
    <name type="scientific">Acropora cervicornis</name>
    <name type="common">Staghorn coral</name>
    <dbReference type="NCBI Taxonomy" id="6130"/>
    <lineage>
        <taxon>Eukaryota</taxon>
        <taxon>Metazoa</taxon>
        <taxon>Cnidaria</taxon>
        <taxon>Anthozoa</taxon>
        <taxon>Hexacorallia</taxon>
        <taxon>Scleractinia</taxon>
        <taxon>Astrocoeniina</taxon>
        <taxon>Acroporidae</taxon>
        <taxon>Acropora</taxon>
    </lineage>
</organism>
<proteinExistence type="predicted"/>
<feature type="compositionally biased region" description="Basic and acidic residues" evidence="1">
    <location>
        <begin position="52"/>
        <end position="70"/>
    </location>
</feature>
<dbReference type="AlphaFoldDB" id="A0AAD9PQS9"/>
<sequence length="175" mass="19561">MALNSKSTALKTDEYLGSLPYYHIAKENSETIAVCTATQEGGQPLEATGQRLQDRREPAPAHALRQEGGKRVATGNTWRTLTADIEGQPSKRPRQEPAGGESSDDSGTNNTPNKELQAKQIVKLAWDEFTNPRENEPSKMVDEMHSKQHKFRGFPEFSWSFMLIYSHSKGNDNVQ</sequence>
<gene>
    <name evidence="2" type="ORF">P5673_033071</name>
</gene>
<accession>A0AAD9PQS9</accession>
<evidence type="ECO:0000313" key="2">
    <source>
        <dbReference type="EMBL" id="KAK2547146.1"/>
    </source>
</evidence>
<name>A0AAD9PQS9_ACRCE</name>
<feature type="region of interest" description="Disordered" evidence="1">
    <location>
        <begin position="49"/>
        <end position="115"/>
    </location>
</feature>
<dbReference type="Proteomes" id="UP001249851">
    <property type="component" value="Unassembled WGS sequence"/>
</dbReference>
<protein>
    <submittedName>
        <fullName evidence="2">Uncharacterized protein</fullName>
    </submittedName>
</protein>
<feature type="compositionally biased region" description="Polar residues" evidence="1">
    <location>
        <begin position="105"/>
        <end position="114"/>
    </location>
</feature>
<dbReference type="EMBL" id="JARQWQ010000210">
    <property type="protein sequence ID" value="KAK2547146.1"/>
    <property type="molecule type" value="Genomic_DNA"/>
</dbReference>
<evidence type="ECO:0000313" key="3">
    <source>
        <dbReference type="Proteomes" id="UP001249851"/>
    </source>
</evidence>
<keyword evidence="3" id="KW-1185">Reference proteome</keyword>
<comment type="caution">
    <text evidence="2">The sequence shown here is derived from an EMBL/GenBank/DDBJ whole genome shotgun (WGS) entry which is preliminary data.</text>
</comment>
<evidence type="ECO:0000256" key="1">
    <source>
        <dbReference type="SAM" id="MobiDB-lite"/>
    </source>
</evidence>